<evidence type="ECO:0000313" key="1">
    <source>
        <dbReference type="EMBL" id="PWZ52240.1"/>
    </source>
</evidence>
<dbReference type="Proteomes" id="UP000251960">
    <property type="component" value="Chromosome 1"/>
</dbReference>
<dbReference type="AlphaFoldDB" id="A0A317Y0R8"/>
<name>A0A317Y0R8_MAIZE</name>
<sequence>MFRSEFYIIRLNSYLWTSRPFSFSPFLTNVKWDGNNECFSDRFRFFRFKSGYPFLSAYNVPF</sequence>
<gene>
    <name evidence="1" type="ORF">Zm00014a_022014</name>
</gene>
<accession>A0A317Y0R8</accession>
<organism evidence="1">
    <name type="scientific">Zea mays</name>
    <name type="common">Maize</name>
    <dbReference type="NCBI Taxonomy" id="4577"/>
    <lineage>
        <taxon>Eukaryota</taxon>
        <taxon>Viridiplantae</taxon>
        <taxon>Streptophyta</taxon>
        <taxon>Embryophyta</taxon>
        <taxon>Tracheophyta</taxon>
        <taxon>Spermatophyta</taxon>
        <taxon>Magnoliopsida</taxon>
        <taxon>Liliopsida</taxon>
        <taxon>Poales</taxon>
        <taxon>Poaceae</taxon>
        <taxon>PACMAD clade</taxon>
        <taxon>Panicoideae</taxon>
        <taxon>Andropogonodae</taxon>
        <taxon>Andropogoneae</taxon>
        <taxon>Tripsacinae</taxon>
        <taxon>Zea</taxon>
    </lineage>
</organism>
<reference evidence="1" key="1">
    <citation type="journal article" date="2018" name="Nat. Genet.">
        <title>Extensive intraspecific gene order and gene structural variations between Mo17 and other maize genomes.</title>
        <authorList>
            <person name="Sun S."/>
            <person name="Zhou Y."/>
            <person name="Chen J."/>
            <person name="Shi J."/>
            <person name="Zhao H."/>
            <person name="Zhao H."/>
            <person name="Song W."/>
            <person name="Zhang M."/>
            <person name="Cui Y."/>
            <person name="Dong X."/>
            <person name="Liu H."/>
            <person name="Ma X."/>
            <person name="Jiao Y."/>
            <person name="Wang B."/>
            <person name="Wei X."/>
            <person name="Stein J.C."/>
            <person name="Glaubitz J.C."/>
            <person name="Lu F."/>
            <person name="Yu G."/>
            <person name="Liang C."/>
            <person name="Fengler K."/>
            <person name="Li B."/>
            <person name="Rafalski A."/>
            <person name="Schnable P.S."/>
            <person name="Ware D.H."/>
            <person name="Buckler E.S."/>
            <person name="Lai J."/>
        </authorList>
    </citation>
    <scope>NUCLEOTIDE SEQUENCE [LARGE SCALE GENOMIC DNA]</scope>
    <source>
        <tissue evidence="1">Seedling</tissue>
    </source>
</reference>
<proteinExistence type="predicted"/>
<comment type="caution">
    <text evidence="1">The sequence shown here is derived from an EMBL/GenBank/DDBJ whole genome shotgun (WGS) entry which is preliminary data.</text>
</comment>
<protein>
    <submittedName>
        <fullName evidence="1">Uncharacterized protein</fullName>
    </submittedName>
</protein>
<dbReference type="EMBL" id="NCVQ01000001">
    <property type="protein sequence ID" value="PWZ52240.1"/>
    <property type="molecule type" value="Genomic_DNA"/>
</dbReference>